<dbReference type="STRING" id="1121279.SAMN02745887_00271"/>
<accession>A0A1K2H4D8</accession>
<dbReference type="RefSeq" id="WP_175545528.1">
    <property type="nucleotide sequence ID" value="NZ_FPKR01000001.1"/>
</dbReference>
<protein>
    <submittedName>
        <fullName evidence="1">Uncharacterized protein</fullName>
    </submittedName>
</protein>
<dbReference type="Proteomes" id="UP000186513">
    <property type="component" value="Unassembled WGS sequence"/>
</dbReference>
<dbReference type="AlphaFoldDB" id="A0A1K2H4D8"/>
<evidence type="ECO:0000313" key="1">
    <source>
        <dbReference type="EMBL" id="SFZ70660.1"/>
    </source>
</evidence>
<organism evidence="1 2">
    <name type="scientific">Chitinimonas taiwanensis DSM 18899</name>
    <dbReference type="NCBI Taxonomy" id="1121279"/>
    <lineage>
        <taxon>Bacteria</taxon>
        <taxon>Pseudomonadati</taxon>
        <taxon>Pseudomonadota</taxon>
        <taxon>Betaproteobacteria</taxon>
        <taxon>Neisseriales</taxon>
        <taxon>Chitinibacteraceae</taxon>
        <taxon>Chitinimonas</taxon>
    </lineage>
</organism>
<proteinExistence type="predicted"/>
<gene>
    <name evidence="1" type="ORF">SAMN02745887_00271</name>
</gene>
<sequence length="47" mass="5250">MLKTYLITSLLALLLFGWGQSRGYSLFADEGEREGRPGTGSARQHHK</sequence>
<evidence type="ECO:0000313" key="2">
    <source>
        <dbReference type="Proteomes" id="UP000186513"/>
    </source>
</evidence>
<name>A0A1K2H4D8_9NEIS</name>
<reference evidence="1 2" key="1">
    <citation type="submission" date="2016-11" db="EMBL/GenBank/DDBJ databases">
        <authorList>
            <person name="Jaros S."/>
            <person name="Januszkiewicz K."/>
            <person name="Wedrychowicz H."/>
        </authorList>
    </citation>
    <scope>NUCLEOTIDE SEQUENCE [LARGE SCALE GENOMIC DNA]</scope>
    <source>
        <strain evidence="1 2">DSM 18899</strain>
    </source>
</reference>
<keyword evidence="2" id="KW-1185">Reference proteome</keyword>
<dbReference type="EMBL" id="FPKR01000001">
    <property type="protein sequence ID" value="SFZ70660.1"/>
    <property type="molecule type" value="Genomic_DNA"/>
</dbReference>